<feature type="region of interest" description="Disordered" evidence="1">
    <location>
        <begin position="411"/>
        <end position="443"/>
    </location>
</feature>
<reference evidence="2" key="1">
    <citation type="submission" date="2023-03" db="EMBL/GenBank/DDBJ databases">
        <title>Mating type loci evolution in Malassezia.</title>
        <authorList>
            <person name="Coelho M.A."/>
        </authorList>
    </citation>
    <scope>NUCLEOTIDE SEQUENCE</scope>
    <source>
        <strain evidence="2">CBS 9557</strain>
    </source>
</reference>
<keyword evidence="3" id="KW-1185">Reference proteome</keyword>
<gene>
    <name evidence="2" type="ORF">MNAN1_003108</name>
</gene>
<name>A0AAF0J3K3_9BASI</name>
<evidence type="ECO:0000313" key="2">
    <source>
        <dbReference type="EMBL" id="WFD28102.1"/>
    </source>
</evidence>
<evidence type="ECO:0000256" key="1">
    <source>
        <dbReference type="SAM" id="MobiDB-lite"/>
    </source>
</evidence>
<dbReference type="Proteomes" id="UP001213623">
    <property type="component" value="Chromosome 5"/>
</dbReference>
<dbReference type="EMBL" id="CP119896">
    <property type="protein sequence ID" value="WFD28102.1"/>
    <property type="molecule type" value="Genomic_DNA"/>
</dbReference>
<dbReference type="InterPro" id="IPR013176">
    <property type="entry name" value="Ccz1"/>
</dbReference>
<sequence>MEGLRARLWQTGPGAAATHYEPAHVQYLVLFSPELTKHLDAEDPARLAGQVLFYTDEHAVSQVETVRQVALANALIELTTSLAPDAHTDRRVLAVGTTCRRLYLIEVAPDLWLHACIALAQSYRGDQADPRPWCDDAWMQQQLLDAWLAWRLEHGAPHTLWHREGREALERSLERFFSKWVWQWDVEHQCAPVLHASQPASVRCGLVTEACGTLDAVPDVHEDDLVQALAWFSRTSAQMSSEAPMDMVLLYDDQVLWPQPHAPPTSGLDAQGRRQVARYVLRHLVGLEGARREAATVSATHATPRPAPPEPAASVDTAPSAWYADVPLMSDMGSGAPLWLDAWWPKSQSATAGPDAAPKENTSADAESSAPWDAFHARLQHAMGDDAAERAARPSPDTAVSQLQEITQAYAATRVSVPTSRRRPAKKPAEPTSRSSPPKQHAALGVVPHDVRLDGWGAETPVPWHHATLHVSGPDTVPLTDERGVQDKDTVHVVYTTRQLLTVVLVWPSGATDQAARAAWLAPAWELLRRVQRCLNDKQRKARASDASELPAFVHMDSLSALCWRQLPVPLSPGLEAQLRTSEAWLAQHGITESFARAENHSFWVAARKARDGASHTFMVLQGTPKRGYGMGVCDYEMRRLAARYSV</sequence>
<dbReference type="PANTHER" id="PTHR13056:SF0">
    <property type="entry name" value="VACUOLAR FUSION PROTEIN CCZ1 HOMOLOG-RELATED"/>
    <property type="match status" value="1"/>
</dbReference>
<dbReference type="AlphaFoldDB" id="A0AAF0J3K3"/>
<protein>
    <recommendedName>
        <fullName evidence="4">CCZ1/INTU/HSP4 first Longin domain-containing protein</fullName>
    </recommendedName>
</protein>
<evidence type="ECO:0008006" key="4">
    <source>
        <dbReference type="Google" id="ProtNLM"/>
    </source>
</evidence>
<dbReference type="GO" id="GO:0016192">
    <property type="term" value="P:vesicle-mediated transport"/>
    <property type="evidence" value="ECO:0007669"/>
    <property type="project" value="InterPro"/>
</dbReference>
<accession>A0AAF0J3K3</accession>
<feature type="region of interest" description="Disordered" evidence="1">
    <location>
        <begin position="295"/>
        <end position="316"/>
    </location>
</feature>
<dbReference type="GO" id="GO:0035658">
    <property type="term" value="C:Mon1-Ccz1 complex"/>
    <property type="evidence" value="ECO:0007669"/>
    <property type="project" value="InterPro"/>
</dbReference>
<dbReference type="PANTHER" id="PTHR13056">
    <property type="entry name" value="VACUOLAR FUSION PROTEIN CCZ1 HOMOLOG-RELATED"/>
    <property type="match status" value="1"/>
</dbReference>
<proteinExistence type="predicted"/>
<organism evidence="2 3">
    <name type="scientific">Malassezia nana</name>
    <dbReference type="NCBI Taxonomy" id="180528"/>
    <lineage>
        <taxon>Eukaryota</taxon>
        <taxon>Fungi</taxon>
        <taxon>Dikarya</taxon>
        <taxon>Basidiomycota</taxon>
        <taxon>Ustilaginomycotina</taxon>
        <taxon>Malasseziomycetes</taxon>
        <taxon>Malasseziales</taxon>
        <taxon>Malasseziaceae</taxon>
        <taxon>Malassezia</taxon>
    </lineage>
</organism>
<evidence type="ECO:0000313" key="3">
    <source>
        <dbReference type="Proteomes" id="UP001213623"/>
    </source>
</evidence>
<feature type="region of interest" description="Disordered" evidence="1">
    <location>
        <begin position="349"/>
        <end position="369"/>
    </location>
</feature>